<name>A0ABN2T8X7_9ACTN</name>
<sequence length="331" mass="35619">MRRPWLGLSALPLSLILLTACTQPAERGSFESLSIASGTTGGVYYPIAGAISQIVGSEVEGVGATAEATAASVENLRLLGAGASELAVVQGDSAYQADNGEGEFAEQPVENRALVVLYPNVYHNVSLQSIDDRLELDCFSDVRGRRFSVGAPGSGNELTTSLVFEDLGMDFDDIDVQRYAYAETARALREGQLDAGSWVVGEGHGSLRELEATDPLHLIPLCGDEVDAVVEDHPFYTSHIIEGDTYSTVSRDVRTLAVWNILTVRPDFPDALAYRLVKAVYENAEAVNQVYQPGAEYLVPETLRKSPVPLHPGALRYAEEAGVDIPLKLHG</sequence>
<accession>A0ABN2T8X7</accession>
<dbReference type="Proteomes" id="UP001501585">
    <property type="component" value="Unassembled WGS sequence"/>
</dbReference>
<dbReference type="NCBIfam" id="TIGR02122">
    <property type="entry name" value="TRAP_TAXI"/>
    <property type="match status" value="1"/>
</dbReference>
<evidence type="ECO:0000256" key="1">
    <source>
        <dbReference type="SAM" id="SignalP"/>
    </source>
</evidence>
<dbReference type="PANTHER" id="PTHR42941:SF1">
    <property type="entry name" value="SLL1037 PROTEIN"/>
    <property type="match status" value="1"/>
</dbReference>
<evidence type="ECO:0000313" key="2">
    <source>
        <dbReference type="EMBL" id="GAA2001022.1"/>
    </source>
</evidence>
<keyword evidence="3" id="KW-1185">Reference proteome</keyword>
<dbReference type="CDD" id="cd13520">
    <property type="entry name" value="PBP2_TAXI_TRAP"/>
    <property type="match status" value="1"/>
</dbReference>
<dbReference type="Gene3D" id="3.40.190.10">
    <property type="entry name" value="Periplasmic binding protein-like II"/>
    <property type="match status" value="2"/>
</dbReference>
<organism evidence="2 3">
    <name type="scientific">Nocardiopsis rhodophaea</name>
    <dbReference type="NCBI Taxonomy" id="280238"/>
    <lineage>
        <taxon>Bacteria</taxon>
        <taxon>Bacillati</taxon>
        <taxon>Actinomycetota</taxon>
        <taxon>Actinomycetes</taxon>
        <taxon>Streptosporangiales</taxon>
        <taxon>Nocardiopsidaceae</taxon>
        <taxon>Nocardiopsis</taxon>
    </lineage>
</organism>
<protein>
    <submittedName>
        <fullName evidence="2">TAXI family TRAP transporter solute-binding subunit</fullName>
    </submittedName>
</protein>
<feature type="signal peptide" evidence="1">
    <location>
        <begin position="1"/>
        <end position="25"/>
    </location>
</feature>
<keyword evidence="1" id="KW-0732">Signal</keyword>
<feature type="chain" id="PRO_5045390957" evidence="1">
    <location>
        <begin position="26"/>
        <end position="331"/>
    </location>
</feature>
<evidence type="ECO:0000313" key="3">
    <source>
        <dbReference type="Proteomes" id="UP001501585"/>
    </source>
</evidence>
<dbReference type="EMBL" id="BAAAPC010000012">
    <property type="protein sequence ID" value="GAA2001022.1"/>
    <property type="molecule type" value="Genomic_DNA"/>
</dbReference>
<proteinExistence type="predicted"/>
<dbReference type="Pfam" id="PF16868">
    <property type="entry name" value="NMT1_3"/>
    <property type="match status" value="1"/>
</dbReference>
<dbReference type="SUPFAM" id="SSF53850">
    <property type="entry name" value="Periplasmic binding protein-like II"/>
    <property type="match status" value="1"/>
</dbReference>
<gene>
    <name evidence="2" type="ORF">GCM10009799_30330</name>
</gene>
<dbReference type="PANTHER" id="PTHR42941">
    <property type="entry name" value="SLL1037 PROTEIN"/>
    <property type="match status" value="1"/>
</dbReference>
<reference evidence="2 3" key="1">
    <citation type="journal article" date="2019" name="Int. J. Syst. Evol. Microbiol.">
        <title>The Global Catalogue of Microorganisms (GCM) 10K type strain sequencing project: providing services to taxonomists for standard genome sequencing and annotation.</title>
        <authorList>
            <consortium name="The Broad Institute Genomics Platform"/>
            <consortium name="The Broad Institute Genome Sequencing Center for Infectious Disease"/>
            <person name="Wu L."/>
            <person name="Ma J."/>
        </authorList>
    </citation>
    <scope>NUCLEOTIDE SEQUENCE [LARGE SCALE GENOMIC DNA]</scope>
    <source>
        <strain evidence="2 3">JCM 15313</strain>
    </source>
</reference>
<dbReference type="InterPro" id="IPR011852">
    <property type="entry name" value="TRAP_TAXI"/>
</dbReference>
<dbReference type="RefSeq" id="WP_344162978.1">
    <property type="nucleotide sequence ID" value="NZ_BAAAPC010000012.1"/>
</dbReference>
<comment type="caution">
    <text evidence="2">The sequence shown here is derived from an EMBL/GenBank/DDBJ whole genome shotgun (WGS) entry which is preliminary data.</text>
</comment>
<dbReference type="PROSITE" id="PS51257">
    <property type="entry name" value="PROKAR_LIPOPROTEIN"/>
    <property type="match status" value="1"/>
</dbReference>